<dbReference type="InterPro" id="IPR000504">
    <property type="entry name" value="RRM_dom"/>
</dbReference>
<dbReference type="SMART" id="SM00360">
    <property type="entry name" value="RRM"/>
    <property type="match status" value="1"/>
</dbReference>
<feature type="domain" description="RRM" evidence="4">
    <location>
        <begin position="124"/>
        <end position="169"/>
    </location>
</feature>
<feature type="domain" description="RRM" evidence="4">
    <location>
        <begin position="29"/>
        <end position="104"/>
    </location>
</feature>
<sequence length="169" mass="18698">ALIFTELMDEAIRIMWAETDSTLGKSGNGNIIIKGLARNINDLALYRILSRFGVIPSSRVVCNSNSQLKGFVHYATLEAAELAIRKLNGTLLNGHLVSIYQFKTYEECQAEQKSSSKPPQKKDFSLYVRNMPYSLGSEELGSLFSPFGEVRNAAVIMKNACSMGYGFPC</sequence>
<dbReference type="AlphaFoldDB" id="A0ABD0RGM5"/>
<dbReference type="EMBL" id="JAMKFB020000003">
    <property type="protein sequence ID" value="KAL0197041.1"/>
    <property type="molecule type" value="Genomic_DNA"/>
</dbReference>
<name>A0ABD0RGM5_CIRMR</name>
<accession>A0ABD0RGM5</accession>
<dbReference type="InterPro" id="IPR012677">
    <property type="entry name" value="Nucleotide-bd_a/b_plait_sf"/>
</dbReference>
<feature type="non-terminal residue" evidence="5">
    <location>
        <position position="1"/>
    </location>
</feature>
<dbReference type="SUPFAM" id="SSF54928">
    <property type="entry name" value="RNA-binding domain, RBD"/>
    <property type="match status" value="1"/>
</dbReference>
<dbReference type="Pfam" id="PF00076">
    <property type="entry name" value="RRM_1"/>
    <property type="match status" value="2"/>
</dbReference>
<evidence type="ECO:0000313" key="6">
    <source>
        <dbReference type="Proteomes" id="UP001529510"/>
    </source>
</evidence>
<evidence type="ECO:0000259" key="4">
    <source>
        <dbReference type="PROSITE" id="PS50102"/>
    </source>
</evidence>
<comment type="caution">
    <text evidence="5">The sequence shown here is derived from an EMBL/GenBank/DDBJ whole genome shotgun (WGS) entry which is preliminary data.</text>
</comment>
<proteinExistence type="predicted"/>
<dbReference type="Proteomes" id="UP001529510">
    <property type="component" value="Unassembled WGS sequence"/>
</dbReference>
<evidence type="ECO:0000313" key="5">
    <source>
        <dbReference type="EMBL" id="KAL0197041.1"/>
    </source>
</evidence>
<dbReference type="PROSITE" id="PS50102">
    <property type="entry name" value="RRM"/>
    <property type="match status" value="2"/>
</dbReference>
<dbReference type="Gene3D" id="3.30.70.330">
    <property type="match status" value="3"/>
</dbReference>
<evidence type="ECO:0000256" key="3">
    <source>
        <dbReference type="PROSITE-ProRule" id="PRU00176"/>
    </source>
</evidence>
<keyword evidence="1" id="KW-0677">Repeat</keyword>
<keyword evidence="2 3" id="KW-0694">RNA-binding</keyword>
<keyword evidence="6" id="KW-1185">Reference proteome</keyword>
<dbReference type="InterPro" id="IPR035979">
    <property type="entry name" value="RBD_domain_sf"/>
</dbReference>
<gene>
    <name evidence="5" type="ORF">M9458_005581</name>
</gene>
<reference evidence="5 6" key="1">
    <citation type="submission" date="2024-05" db="EMBL/GenBank/DDBJ databases">
        <title>Genome sequencing and assembly of Indian major carp, Cirrhinus mrigala (Hamilton, 1822).</title>
        <authorList>
            <person name="Mohindra V."/>
            <person name="Chowdhury L.M."/>
            <person name="Lal K."/>
            <person name="Jena J.K."/>
        </authorList>
    </citation>
    <scope>NUCLEOTIDE SEQUENCE [LARGE SCALE GENOMIC DNA]</scope>
    <source>
        <strain evidence="5">CM1030</strain>
        <tissue evidence="5">Blood</tissue>
    </source>
</reference>
<protein>
    <recommendedName>
        <fullName evidence="4">RRM domain-containing protein</fullName>
    </recommendedName>
</protein>
<dbReference type="PANTHER" id="PTHR24012">
    <property type="entry name" value="RNA BINDING PROTEIN"/>
    <property type="match status" value="1"/>
</dbReference>
<organism evidence="5 6">
    <name type="scientific">Cirrhinus mrigala</name>
    <name type="common">Mrigala</name>
    <dbReference type="NCBI Taxonomy" id="683832"/>
    <lineage>
        <taxon>Eukaryota</taxon>
        <taxon>Metazoa</taxon>
        <taxon>Chordata</taxon>
        <taxon>Craniata</taxon>
        <taxon>Vertebrata</taxon>
        <taxon>Euteleostomi</taxon>
        <taxon>Actinopterygii</taxon>
        <taxon>Neopterygii</taxon>
        <taxon>Teleostei</taxon>
        <taxon>Ostariophysi</taxon>
        <taxon>Cypriniformes</taxon>
        <taxon>Cyprinidae</taxon>
        <taxon>Labeoninae</taxon>
        <taxon>Labeonini</taxon>
        <taxon>Cirrhinus</taxon>
    </lineage>
</organism>
<dbReference type="GO" id="GO:0003723">
    <property type="term" value="F:RNA binding"/>
    <property type="evidence" value="ECO:0007669"/>
    <property type="project" value="UniProtKB-UniRule"/>
</dbReference>
<evidence type="ECO:0000256" key="2">
    <source>
        <dbReference type="ARBA" id="ARBA00022884"/>
    </source>
</evidence>
<evidence type="ECO:0000256" key="1">
    <source>
        <dbReference type="ARBA" id="ARBA00022737"/>
    </source>
</evidence>